<name>A0A4P9W2A2_9FUNG</name>
<gene>
    <name evidence="2" type="ORF">BDK51DRAFT_38813</name>
</gene>
<sequence>MPRQMLITCLGCEDTTGPLYQSGAHLADSSVRVPAEPASSLPDSPFGDMPSPSSSVNRSPGKRRDRAGASTAPIQCNACFKNIVLGEMRVFVDEEARGRRDRWVEPEFEVEAVCTPCWKKYKFCSACGGGGRFRTGKWRPKELFLPGRKTCRLSHERLGVYSFDFELRRCPEELTPDDLSTIDSFWVDDFLRTTAQAREMETLDGLDTFDRVMARMHESAAEIGRFLRENPSPGRRRYVVLMWASSTARRRKNTAAGDADRLSPPPSPRPRRLRGFLSLEIDHPAGVMYAGYGAFTPFSRPIFCAVFDLIVGGIQPDLDAAGGPPLHSFWLPARKRLADLPFSSASSATQLLSWRGTGLVPMTQFCALTGVKPDAFVSPMLFPPGVEAFFEPHVASFETLLQWARSNQRRHR</sequence>
<proteinExistence type="predicted"/>
<evidence type="ECO:0000256" key="1">
    <source>
        <dbReference type="SAM" id="MobiDB-lite"/>
    </source>
</evidence>
<organism evidence="2 3">
    <name type="scientific">Blyttiomyces helicus</name>
    <dbReference type="NCBI Taxonomy" id="388810"/>
    <lineage>
        <taxon>Eukaryota</taxon>
        <taxon>Fungi</taxon>
        <taxon>Fungi incertae sedis</taxon>
        <taxon>Chytridiomycota</taxon>
        <taxon>Chytridiomycota incertae sedis</taxon>
        <taxon>Chytridiomycetes</taxon>
        <taxon>Chytridiomycetes incertae sedis</taxon>
        <taxon>Blyttiomyces</taxon>
    </lineage>
</organism>
<keyword evidence="3" id="KW-1185">Reference proteome</keyword>
<accession>A0A4P9W2A2</accession>
<dbReference type="OrthoDB" id="2129662at2759"/>
<dbReference type="AlphaFoldDB" id="A0A4P9W2A2"/>
<evidence type="ECO:0000313" key="3">
    <source>
        <dbReference type="Proteomes" id="UP000269721"/>
    </source>
</evidence>
<feature type="region of interest" description="Disordered" evidence="1">
    <location>
        <begin position="31"/>
        <end position="69"/>
    </location>
</feature>
<protein>
    <submittedName>
        <fullName evidence="2">Uncharacterized protein</fullName>
    </submittedName>
</protein>
<dbReference type="EMBL" id="KZ998338">
    <property type="protein sequence ID" value="RKO86274.1"/>
    <property type="molecule type" value="Genomic_DNA"/>
</dbReference>
<dbReference type="Proteomes" id="UP000269721">
    <property type="component" value="Unassembled WGS sequence"/>
</dbReference>
<feature type="region of interest" description="Disordered" evidence="1">
    <location>
        <begin position="251"/>
        <end position="273"/>
    </location>
</feature>
<reference evidence="3" key="1">
    <citation type="journal article" date="2018" name="Nat. Microbiol.">
        <title>Leveraging single-cell genomics to expand the fungal tree of life.</title>
        <authorList>
            <person name="Ahrendt S.R."/>
            <person name="Quandt C.A."/>
            <person name="Ciobanu D."/>
            <person name="Clum A."/>
            <person name="Salamov A."/>
            <person name="Andreopoulos B."/>
            <person name="Cheng J.F."/>
            <person name="Woyke T."/>
            <person name="Pelin A."/>
            <person name="Henrissat B."/>
            <person name="Reynolds N.K."/>
            <person name="Benny G.L."/>
            <person name="Smith M.E."/>
            <person name="James T.Y."/>
            <person name="Grigoriev I.V."/>
        </authorList>
    </citation>
    <scope>NUCLEOTIDE SEQUENCE [LARGE SCALE GENOMIC DNA]</scope>
</reference>
<evidence type="ECO:0000313" key="2">
    <source>
        <dbReference type="EMBL" id="RKO86274.1"/>
    </source>
</evidence>